<gene>
    <name evidence="3" type="ORF">VE01_09065</name>
</gene>
<accession>A0A1B8GAK4</accession>
<dbReference type="InterPro" id="IPR050745">
    <property type="entry name" value="Multifunctional_regulatory"/>
</dbReference>
<evidence type="ECO:0000313" key="3">
    <source>
        <dbReference type="EMBL" id="OBT92807.2"/>
    </source>
</evidence>
<dbReference type="SMART" id="SM00248">
    <property type="entry name" value="ANK"/>
    <property type="match status" value="5"/>
</dbReference>
<evidence type="ECO:0000313" key="4">
    <source>
        <dbReference type="Proteomes" id="UP000091956"/>
    </source>
</evidence>
<dbReference type="SUPFAM" id="SSF48403">
    <property type="entry name" value="Ankyrin repeat"/>
    <property type="match status" value="1"/>
</dbReference>
<organism evidence="3 4">
    <name type="scientific">Pseudogymnoascus verrucosus</name>
    <dbReference type="NCBI Taxonomy" id="342668"/>
    <lineage>
        <taxon>Eukaryota</taxon>
        <taxon>Fungi</taxon>
        <taxon>Dikarya</taxon>
        <taxon>Ascomycota</taxon>
        <taxon>Pezizomycotina</taxon>
        <taxon>Leotiomycetes</taxon>
        <taxon>Thelebolales</taxon>
        <taxon>Thelebolaceae</taxon>
        <taxon>Pseudogymnoascus</taxon>
    </lineage>
</organism>
<keyword evidence="1" id="KW-0677">Repeat</keyword>
<reference evidence="4" key="2">
    <citation type="journal article" date="2018" name="Nat. Commun.">
        <title>Extreme sensitivity to ultraviolet light in the fungal pathogen causing white-nose syndrome of bats.</title>
        <authorList>
            <person name="Palmer J.M."/>
            <person name="Drees K.P."/>
            <person name="Foster J.T."/>
            <person name="Lindner D.L."/>
        </authorList>
    </citation>
    <scope>NUCLEOTIDE SEQUENCE [LARGE SCALE GENOMIC DNA]</scope>
    <source>
        <strain evidence="4">UAMH 10579</strain>
    </source>
</reference>
<dbReference type="AlphaFoldDB" id="A0A1B8GAK4"/>
<dbReference type="Proteomes" id="UP000091956">
    <property type="component" value="Unassembled WGS sequence"/>
</dbReference>
<name>A0A1B8GAK4_9PEZI</name>
<dbReference type="RefSeq" id="XP_018126540.2">
    <property type="nucleotide sequence ID" value="XM_018278481.2"/>
</dbReference>
<sequence length="323" mass="35423">MAQEYENSTTNMPRNANTLCIEACRADDVSLMEQALAMAAEPNSRFTAQQVAQLGLSRSASRRAVHVLKYLVDHLHDADIAALTPGQITTNEDMGKPSLEVLEILVAHGWDINTPGVGSTLLWDVVTYHDLVKWCLDHGAKVDIPDYQPEVIGNVTRRNHMPRPTILGAAASQGSIETLELLAEHMAPLDPRTLHLAVERATILAPREGEEPSPSYTERLDMIRHLIDVAGLDVNAREPKVGSTCNTALCIAVGRLNHQNFQELVDVLMDRGADPNLNCKTQEDAPGWPSAMVCAETHGTKKFLQAAMDRQAEKQGEKRGDTD</sequence>
<reference evidence="3 4" key="1">
    <citation type="submission" date="2016-03" db="EMBL/GenBank/DDBJ databases">
        <title>Comparative genomics of Pseudogymnoascus destructans, the fungus causing white-nose syndrome of bats.</title>
        <authorList>
            <person name="Palmer J.M."/>
            <person name="Drees K.P."/>
            <person name="Foster J.T."/>
            <person name="Lindner D.L."/>
        </authorList>
    </citation>
    <scope>NUCLEOTIDE SEQUENCE [LARGE SCALE GENOMIC DNA]</scope>
    <source>
        <strain evidence="3 4">UAMH 10579</strain>
    </source>
</reference>
<dbReference type="InterPro" id="IPR036770">
    <property type="entry name" value="Ankyrin_rpt-contain_sf"/>
</dbReference>
<keyword evidence="2" id="KW-0040">ANK repeat</keyword>
<keyword evidence="4" id="KW-1185">Reference proteome</keyword>
<dbReference type="InterPro" id="IPR002110">
    <property type="entry name" value="Ankyrin_rpt"/>
</dbReference>
<proteinExistence type="predicted"/>
<dbReference type="GeneID" id="28842451"/>
<dbReference type="Pfam" id="PF00023">
    <property type="entry name" value="Ank"/>
    <property type="match status" value="1"/>
</dbReference>
<dbReference type="Gene3D" id="1.25.40.20">
    <property type="entry name" value="Ankyrin repeat-containing domain"/>
    <property type="match status" value="2"/>
</dbReference>
<dbReference type="EMBL" id="KV460261">
    <property type="protein sequence ID" value="OBT92807.2"/>
    <property type="molecule type" value="Genomic_DNA"/>
</dbReference>
<evidence type="ECO:0000256" key="2">
    <source>
        <dbReference type="ARBA" id="ARBA00023043"/>
    </source>
</evidence>
<evidence type="ECO:0000256" key="1">
    <source>
        <dbReference type="ARBA" id="ARBA00022737"/>
    </source>
</evidence>
<dbReference type="STRING" id="342668.A0A1B8GAK4"/>
<dbReference type="PANTHER" id="PTHR24189">
    <property type="entry name" value="MYOTROPHIN"/>
    <property type="match status" value="1"/>
</dbReference>
<protein>
    <submittedName>
        <fullName evidence="3">Uncharacterized protein</fullName>
    </submittedName>
</protein>